<evidence type="ECO:0000313" key="4">
    <source>
        <dbReference type="Proteomes" id="UP001056384"/>
    </source>
</evidence>
<dbReference type="EMBL" id="CP099418">
    <property type="protein sequence ID" value="USW47620.1"/>
    <property type="molecule type" value="Genomic_DNA"/>
</dbReference>
<protein>
    <submittedName>
        <fullName evidence="3">Alpha/beta hydrolase-1</fullName>
    </submittedName>
</protein>
<feature type="signal peptide" evidence="1">
    <location>
        <begin position="1"/>
        <end position="19"/>
    </location>
</feature>
<dbReference type="SUPFAM" id="SSF53474">
    <property type="entry name" value="alpha/beta-Hydrolases"/>
    <property type="match status" value="1"/>
</dbReference>
<evidence type="ECO:0000313" key="3">
    <source>
        <dbReference type="EMBL" id="USW47620.1"/>
    </source>
</evidence>
<organism evidence="3 4">
    <name type="scientific">Septoria linicola</name>
    <dbReference type="NCBI Taxonomy" id="215465"/>
    <lineage>
        <taxon>Eukaryota</taxon>
        <taxon>Fungi</taxon>
        <taxon>Dikarya</taxon>
        <taxon>Ascomycota</taxon>
        <taxon>Pezizomycotina</taxon>
        <taxon>Dothideomycetes</taxon>
        <taxon>Dothideomycetidae</taxon>
        <taxon>Mycosphaerellales</taxon>
        <taxon>Mycosphaerellaceae</taxon>
        <taxon>Septoria</taxon>
    </lineage>
</organism>
<accession>A0A9Q9AJK1</accession>
<dbReference type="Gene3D" id="3.40.50.1820">
    <property type="entry name" value="alpha/beta hydrolase"/>
    <property type="match status" value="1"/>
</dbReference>
<keyword evidence="1" id="KW-0732">Signal</keyword>
<dbReference type="GO" id="GO:0016787">
    <property type="term" value="F:hydrolase activity"/>
    <property type="evidence" value="ECO:0007669"/>
    <property type="project" value="UniProtKB-KW"/>
</dbReference>
<reference evidence="3" key="1">
    <citation type="submission" date="2022-06" db="EMBL/GenBank/DDBJ databases">
        <title>Complete genome sequences of two strains of the flax pathogen Septoria linicola.</title>
        <authorList>
            <person name="Lapalu N."/>
            <person name="Simon A."/>
            <person name="Demenou B."/>
            <person name="Paumier D."/>
            <person name="Guillot M.-P."/>
            <person name="Gout L."/>
            <person name="Valade R."/>
        </authorList>
    </citation>
    <scope>NUCLEOTIDE SEQUENCE</scope>
    <source>
        <strain evidence="3">SE15195</strain>
    </source>
</reference>
<feature type="chain" id="PRO_5040448520" evidence="1">
    <location>
        <begin position="20"/>
        <end position="400"/>
    </location>
</feature>
<feature type="domain" description="AB hydrolase-1" evidence="2">
    <location>
        <begin position="99"/>
        <end position="357"/>
    </location>
</feature>
<proteinExistence type="predicted"/>
<dbReference type="Proteomes" id="UP001056384">
    <property type="component" value="Chromosome 1"/>
</dbReference>
<keyword evidence="4" id="KW-1185">Reference proteome</keyword>
<sequence>MKSFATVAAVAALAGVVSAKQCQNITVPVTISARNGKFDQAKLSPATDIDVTNIILGLAQQGKNYTADQLQGYATVGGTYQLATTYCAPDSGAPETVQLLTHGIGFDRSYWDLSYNNYNYSYVNEAVDKYGFATFSHDRLGIGMSSKGEPVNEIQVLLEVAALKALTDKLRAGVIPGVPCFKKVLHVGHSFGSVQSYVLTAQYPTISDGLGLTGFSQNGSFLADFLLGGNFRKANAYPQFASLPNGYLAPASVQGVHINFFAPGDFDPALLPIGFMTGQPVTIGELLTIGGAAGSPNPIKAPVHIITGERDVPFCGGNCLAPPTGFKSIPETSKANFKNAAPFKVSIIPGAGHGLNLQYTHVQTYKTILDFFVQNGVGPNGKGGNAGGYKPPHGGKPKGY</sequence>
<dbReference type="AlphaFoldDB" id="A0A9Q9AJK1"/>
<evidence type="ECO:0000259" key="2">
    <source>
        <dbReference type="Pfam" id="PF12697"/>
    </source>
</evidence>
<dbReference type="Pfam" id="PF12697">
    <property type="entry name" value="Abhydrolase_6"/>
    <property type="match status" value="1"/>
</dbReference>
<evidence type="ECO:0000256" key="1">
    <source>
        <dbReference type="SAM" id="SignalP"/>
    </source>
</evidence>
<gene>
    <name evidence="3" type="ORF">Slin15195_G009390</name>
</gene>
<keyword evidence="3" id="KW-0378">Hydrolase</keyword>
<dbReference type="InterPro" id="IPR000073">
    <property type="entry name" value="AB_hydrolase_1"/>
</dbReference>
<name>A0A9Q9AJK1_9PEZI</name>
<dbReference type="InterPro" id="IPR029058">
    <property type="entry name" value="AB_hydrolase_fold"/>
</dbReference>